<dbReference type="InterPro" id="IPR001509">
    <property type="entry name" value="Epimerase_deHydtase"/>
</dbReference>
<feature type="domain" description="NAD-dependent epimerase/dehydratase" evidence="1">
    <location>
        <begin position="49"/>
        <end position="190"/>
    </location>
</feature>
<dbReference type="KEGG" id="pke:DLD99_20330"/>
<sequence>MNLRCKYSAGYRIAVTGSTGYVGSKFLESFETPDFVETEFTQLPAGSLIVHLAANMNNTSSALSENTLIDTLVLEQVNEKHRGLIYASTNNVYPYALNCRTGDKLRCNDYYSASKVFGEKLFEDLIRVPFVSVRIADVFGVGQKHGNFFKAIEQGIRQKSSLAQYGAGLKRRTYVHITELVQLLKWIATDGFDLASTTRVLNTGYPDSASIAEIVALAAEMTGLEVINKHIETDLSAFDVRTMQPTILPGYAPQWSSFKSAFAGYVEEINLQV</sequence>
<accession>A0A345RTV9</accession>
<proteinExistence type="predicted"/>
<evidence type="ECO:0000259" key="1">
    <source>
        <dbReference type="Pfam" id="PF01370"/>
    </source>
</evidence>
<dbReference type="SUPFAM" id="SSF51735">
    <property type="entry name" value="NAD(P)-binding Rossmann-fold domains"/>
    <property type="match status" value="1"/>
</dbReference>
<gene>
    <name evidence="2" type="ORF">DLD99_20330</name>
</gene>
<dbReference type="RefSeq" id="WP_114884631.1">
    <property type="nucleotide sequence ID" value="NZ_CP029608.1"/>
</dbReference>
<keyword evidence="3" id="KW-1185">Reference proteome</keyword>
<dbReference type="PANTHER" id="PTHR43245">
    <property type="entry name" value="BIFUNCTIONAL POLYMYXIN RESISTANCE PROTEIN ARNA"/>
    <property type="match status" value="1"/>
</dbReference>
<dbReference type="Proteomes" id="UP000253720">
    <property type="component" value="Chromosome"/>
</dbReference>
<reference evidence="2 3" key="1">
    <citation type="submission" date="2018-05" db="EMBL/GenBank/DDBJ databases">
        <title>Complete genome sequence of Pseudomonas kribbensis 46-2(T).</title>
        <authorList>
            <person name="Jeong H."/>
            <person name="Lee S.-G."/>
            <person name="Rha E."/>
            <person name="Kim H."/>
        </authorList>
    </citation>
    <scope>NUCLEOTIDE SEQUENCE [LARGE SCALE GENOMIC DNA]</scope>
    <source>
        <strain evidence="2 3">46-2</strain>
    </source>
</reference>
<dbReference type="AlphaFoldDB" id="A0A345RTV9"/>
<evidence type="ECO:0000313" key="3">
    <source>
        <dbReference type="Proteomes" id="UP000253720"/>
    </source>
</evidence>
<dbReference type="InterPro" id="IPR036291">
    <property type="entry name" value="NAD(P)-bd_dom_sf"/>
</dbReference>
<protein>
    <recommendedName>
        <fullName evidence="1">NAD-dependent epimerase/dehydratase domain-containing protein</fullName>
    </recommendedName>
</protein>
<dbReference type="EMBL" id="CP029608">
    <property type="protein sequence ID" value="AXI62725.1"/>
    <property type="molecule type" value="Genomic_DNA"/>
</dbReference>
<evidence type="ECO:0000313" key="2">
    <source>
        <dbReference type="EMBL" id="AXI62725.1"/>
    </source>
</evidence>
<name>A0A345RTV9_9PSED</name>
<dbReference type="Pfam" id="PF01370">
    <property type="entry name" value="Epimerase"/>
    <property type="match status" value="1"/>
</dbReference>
<dbReference type="InterPro" id="IPR050177">
    <property type="entry name" value="Lipid_A_modif_metabolic_enz"/>
</dbReference>
<dbReference type="Gene3D" id="3.40.50.720">
    <property type="entry name" value="NAD(P)-binding Rossmann-like Domain"/>
    <property type="match status" value="1"/>
</dbReference>
<organism evidence="2 3">
    <name type="scientific">Pseudomonas kribbensis</name>
    <dbReference type="NCBI Taxonomy" id="1628086"/>
    <lineage>
        <taxon>Bacteria</taxon>
        <taxon>Pseudomonadati</taxon>
        <taxon>Pseudomonadota</taxon>
        <taxon>Gammaproteobacteria</taxon>
        <taxon>Pseudomonadales</taxon>
        <taxon>Pseudomonadaceae</taxon>
        <taxon>Pseudomonas</taxon>
    </lineage>
</organism>